<keyword evidence="5" id="KW-0815">Transposition</keyword>
<dbReference type="PANTHER" id="PTHR42648:SF11">
    <property type="entry name" value="TRANSPOSON TY4-P GAG-POL POLYPROTEIN"/>
    <property type="match status" value="1"/>
</dbReference>
<dbReference type="SUPFAM" id="SSF53098">
    <property type="entry name" value="Ribonuclease H-like"/>
    <property type="match status" value="1"/>
</dbReference>
<evidence type="ECO:0000256" key="24">
    <source>
        <dbReference type="SAM" id="MobiDB-lite"/>
    </source>
</evidence>
<evidence type="ECO:0000256" key="21">
    <source>
        <dbReference type="ARBA" id="ARBA00025615"/>
    </source>
</evidence>
<evidence type="ECO:0000256" key="8">
    <source>
        <dbReference type="ARBA" id="ARBA00022722"/>
    </source>
</evidence>
<keyword evidence="17" id="KW-0238">DNA-binding</keyword>
<evidence type="ECO:0000256" key="16">
    <source>
        <dbReference type="ARBA" id="ARBA00022932"/>
    </source>
</evidence>
<dbReference type="GO" id="GO:0003964">
    <property type="term" value="F:RNA-directed DNA polymerase activity"/>
    <property type="evidence" value="ECO:0007669"/>
    <property type="project" value="UniProtKB-KW"/>
</dbReference>
<feature type="compositionally biased region" description="Acidic residues" evidence="24">
    <location>
        <begin position="414"/>
        <end position="429"/>
    </location>
</feature>
<comment type="subcellular location">
    <subcellularLocation>
        <location evidence="3">Cytoplasm</location>
    </subcellularLocation>
    <subcellularLocation>
        <location evidence="2">Nucleus</location>
    </subcellularLocation>
</comment>
<keyword evidence="6" id="KW-0808">Transferase</keyword>
<keyword evidence="11" id="KW-0378">Hydrolase</keyword>
<evidence type="ECO:0000256" key="12">
    <source>
        <dbReference type="ARBA" id="ARBA00022842"/>
    </source>
</evidence>
<dbReference type="InterPro" id="IPR036397">
    <property type="entry name" value="RNaseH_sf"/>
</dbReference>
<keyword evidence="18" id="KW-0233">DNA recombination</keyword>
<keyword evidence="14" id="KW-0229">DNA integration</keyword>
<feature type="domain" description="Integrase catalytic" evidence="25">
    <location>
        <begin position="177"/>
        <end position="362"/>
    </location>
</feature>
<evidence type="ECO:0000256" key="15">
    <source>
        <dbReference type="ARBA" id="ARBA00022918"/>
    </source>
</evidence>
<evidence type="ECO:0000256" key="11">
    <source>
        <dbReference type="ARBA" id="ARBA00022801"/>
    </source>
</evidence>
<feature type="compositionally biased region" description="Basic residues" evidence="24">
    <location>
        <begin position="371"/>
        <end position="382"/>
    </location>
</feature>
<evidence type="ECO:0000256" key="23">
    <source>
        <dbReference type="ARBA" id="ARBA00049244"/>
    </source>
</evidence>
<evidence type="ECO:0000256" key="20">
    <source>
        <dbReference type="ARBA" id="ARBA00025590"/>
    </source>
</evidence>
<keyword evidence="13" id="KW-0694">RNA-binding</keyword>
<gene>
    <name evidence="26" type="ORF">DAKH74_057790</name>
</gene>
<keyword evidence="12" id="KW-0460">Magnesium</keyword>
<feature type="region of interest" description="Disordered" evidence="24">
    <location>
        <begin position="335"/>
        <end position="448"/>
    </location>
</feature>
<dbReference type="GO" id="GO:0005737">
    <property type="term" value="C:cytoplasm"/>
    <property type="evidence" value="ECO:0007669"/>
    <property type="project" value="UniProtKB-SubCell"/>
</dbReference>
<comment type="catalytic activity">
    <reaction evidence="23">
        <text>DNA(n) + a 2'-deoxyribonucleoside 5'-triphosphate = DNA(n+1) + diphosphate</text>
        <dbReference type="Rhea" id="RHEA:22508"/>
        <dbReference type="Rhea" id="RHEA-COMP:17339"/>
        <dbReference type="Rhea" id="RHEA-COMP:17340"/>
        <dbReference type="ChEBI" id="CHEBI:33019"/>
        <dbReference type="ChEBI" id="CHEBI:61560"/>
        <dbReference type="ChEBI" id="CHEBI:173112"/>
        <dbReference type="EC" id="2.7.7.7"/>
    </reaction>
</comment>
<sequence length="448" mass="51907">MKKTLQSVTLKLKTISNRRWKLDDITNTTKLTDAEEDILGTVINNSLGRNFQSYVLDDMKASEKFHRIQDTMKSQFNREVKDRMWRDIRVDNTCSSYNALSETLSKLCTLELYTQDSLMPITNEFLNTHIKRTLIKDLALSLEIYIHGDQQLKVLQPRDVIRAVVEAPTGSMNHYYQDREPGSSWSLDVFGPLNISYARSDEYFLIMVDNVSRFMFCNTFREKESVPVVDAIMKNVHLVEKQYNRKVKELVMDRGSEFTNDYLKEFTDEMGITRRFSSTQDHAANGRADKTIQTLTQDVKTLLVQSRLIDPKNSSPQELIDKEVELELPDPLITDLTKSKTKSQSKTSRKKDNPLVWSTHDPNHPSNQLKQKLKKKRSKQQKIKTFLEKNLESLNFPKGAHRKKRTLEEHLTEDSDEESADESSGDEEDENKKGQKTAYKTHPISQET</sequence>
<dbReference type="AlphaFoldDB" id="A0AAV5S6D9"/>
<dbReference type="Gene3D" id="3.30.420.10">
    <property type="entry name" value="Ribonuclease H-like superfamily/Ribonuclease H"/>
    <property type="match status" value="1"/>
</dbReference>
<dbReference type="GO" id="GO:0003887">
    <property type="term" value="F:DNA-directed DNA polymerase activity"/>
    <property type="evidence" value="ECO:0007669"/>
    <property type="project" value="UniProtKB-KW"/>
</dbReference>
<evidence type="ECO:0000256" key="13">
    <source>
        <dbReference type="ARBA" id="ARBA00022884"/>
    </source>
</evidence>
<evidence type="ECO:0000256" key="14">
    <source>
        <dbReference type="ARBA" id="ARBA00022908"/>
    </source>
</evidence>
<dbReference type="PROSITE" id="PS50994">
    <property type="entry name" value="INTEGRASE"/>
    <property type="match status" value="1"/>
</dbReference>
<keyword evidence="10" id="KW-0255">Endonuclease</keyword>
<dbReference type="InterPro" id="IPR012337">
    <property type="entry name" value="RNaseH-like_sf"/>
</dbReference>
<evidence type="ECO:0000256" key="3">
    <source>
        <dbReference type="ARBA" id="ARBA00004496"/>
    </source>
</evidence>
<dbReference type="GO" id="GO:0015074">
    <property type="term" value="P:DNA integration"/>
    <property type="evidence" value="ECO:0007669"/>
    <property type="project" value="UniProtKB-KW"/>
</dbReference>
<keyword evidence="9" id="KW-0479">Metal-binding</keyword>
<dbReference type="GO" id="GO:0032196">
    <property type="term" value="P:transposition"/>
    <property type="evidence" value="ECO:0007669"/>
    <property type="project" value="UniProtKB-KW"/>
</dbReference>
<evidence type="ECO:0000256" key="5">
    <source>
        <dbReference type="ARBA" id="ARBA00022578"/>
    </source>
</evidence>
<evidence type="ECO:0000256" key="1">
    <source>
        <dbReference type="ARBA" id="ARBA00000077"/>
    </source>
</evidence>
<dbReference type="GO" id="GO:0003677">
    <property type="term" value="F:DNA binding"/>
    <property type="evidence" value="ECO:0007669"/>
    <property type="project" value="UniProtKB-KW"/>
</dbReference>
<comment type="function">
    <text evidence="21">Integrase (IN) targets the VLP to the nucleus, where a subparticle preintegration complex (PIC) containing at least integrase and the newly synthesized dsDNA copy of the retrotransposon must transit the nuclear membrane. Once in the nucleus, integrase performs the integration of the dsDNA into the host genome.</text>
</comment>
<dbReference type="GO" id="GO:0046872">
    <property type="term" value="F:metal ion binding"/>
    <property type="evidence" value="ECO:0007669"/>
    <property type="project" value="UniProtKB-KW"/>
</dbReference>
<accession>A0AAV5S6D9</accession>
<name>A0AAV5S6D9_MAUHU</name>
<comment type="function">
    <text evidence="20">Reverse transcriptase/ribonuclease H (RT) is a multifunctional enzyme that catalyzes the conversion of the retro-elements RNA genome into dsDNA within the VLP. The enzyme displays a DNA polymerase activity that can copy either DNA or RNA templates, and a ribonuclease H (RNase H) activity that cleaves the RNA strand of RNA-DNA heteroduplexes during plus-strand synthesis and hydrolyzes RNA primers. The conversion leads to a linear dsDNA copy of the retrotransposon that includes long terminal repeats (LTRs) at both ends.</text>
</comment>
<dbReference type="Pfam" id="PF00665">
    <property type="entry name" value="rve"/>
    <property type="match status" value="1"/>
</dbReference>
<reference evidence="26 27" key="1">
    <citation type="journal article" date="2023" name="Elife">
        <title>Identification of key yeast species and microbe-microbe interactions impacting larval growth of Drosophila in the wild.</title>
        <authorList>
            <person name="Mure A."/>
            <person name="Sugiura Y."/>
            <person name="Maeda R."/>
            <person name="Honda K."/>
            <person name="Sakurai N."/>
            <person name="Takahashi Y."/>
            <person name="Watada M."/>
            <person name="Katoh T."/>
            <person name="Gotoh A."/>
            <person name="Gotoh Y."/>
            <person name="Taniguchi I."/>
            <person name="Nakamura K."/>
            <person name="Hayashi T."/>
            <person name="Katayama T."/>
            <person name="Uemura T."/>
            <person name="Hattori Y."/>
        </authorList>
    </citation>
    <scope>NUCLEOTIDE SEQUENCE [LARGE SCALE GENOMIC DNA]</scope>
    <source>
        <strain evidence="26 27">KH-74</strain>
    </source>
</reference>
<comment type="catalytic activity">
    <reaction evidence="1">
        <text>Endonucleolytic cleavage to 5'-phosphomonoester.</text>
        <dbReference type="EC" id="3.1.26.4"/>
    </reaction>
</comment>
<dbReference type="InterPro" id="IPR039537">
    <property type="entry name" value="Retrotran_Ty1/copia-like"/>
</dbReference>
<evidence type="ECO:0000313" key="27">
    <source>
        <dbReference type="Proteomes" id="UP001377567"/>
    </source>
</evidence>
<keyword evidence="16" id="KW-0239">DNA-directed DNA polymerase</keyword>
<keyword evidence="15" id="KW-0695">RNA-directed DNA polymerase</keyword>
<dbReference type="GO" id="GO:0005634">
    <property type="term" value="C:nucleus"/>
    <property type="evidence" value="ECO:0007669"/>
    <property type="project" value="UniProtKB-SubCell"/>
</dbReference>
<organism evidence="26 27">
    <name type="scientific">Maudiozyma humilis</name>
    <name type="common">Sour dough yeast</name>
    <name type="synonym">Kazachstania humilis</name>
    <dbReference type="NCBI Taxonomy" id="51915"/>
    <lineage>
        <taxon>Eukaryota</taxon>
        <taxon>Fungi</taxon>
        <taxon>Dikarya</taxon>
        <taxon>Ascomycota</taxon>
        <taxon>Saccharomycotina</taxon>
        <taxon>Saccharomycetes</taxon>
        <taxon>Saccharomycetales</taxon>
        <taxon>Saccharomycetaceae</taxon>
        <taxon>Maudiozyma</taxon>
    </lineage>
</organism>
<keyword evidence="7" id="KW-0548">Nucleotidyltransferase</keyword>
<evidence type="ECO:0000256" key="6">
    <source>
        <dbReference type="ARBA" id="ARBA00022679"/>
    </source>
</evidence>
<comment type="catalytic activity">
    <reaction evidence="22">
        <text>DNA(n) + a 2'-deoxyribonucleoside 5'-triphosphate = DNA(n+1) + diphosphate</text>
        <dbReference type="Rhea" id="RHEA:22508"/>
        <dbReference type="Rhea" id="RHEA-COMP:17339"/>
        <dbReference type="Rhea" id="RHEA-COMP:17340"/>
        <dbReference type="ChEBI" id="CHEBI:33019"/>
        <dbReference type="ChEBI" id="CHEBI:61560"/>
        <dbReference type="ChEBI" id="CHEBI:173112"/>
        <dbReference type="EC" id="2.7.7.49"/>
    </reaction>
</comment>
<comment type="caution">
    <text evidence="26">The sequence shown here is derived from an EMBL/GenBank/DDBJ whole genome shotgun (WGS) entry which is preliminary data.</text>
</comment>
<keyword evidence="27" id="KW-1185">Reference proteome</keyword>
<keyword evidence="4" id="KW-0963">Cytoplasm</keyword>
<dbReference type="GO" id="GO:0003723">
    <property type="term" value="F:RNA binding"/>
    <property type="evidence" value="ECO:0007669"/>
    <property type="project" value="UniProtKB-KW"/>
</dbReference>
<keyword evidence="19" id="KW-0539">Nucleus</keyword>
<evidence type="ECO:0000259" key="25">
    <source>
        <dbReference type="PROSITE" id="PS50994"/>
    </source>
</evidence>
<evidence type="ECO:0000256" key="2">
    <source>
        <dbReference type="ARBA" id="ARBA00004123"/>
    </source>
</evidence>
<evidence type="ECO:0000256" key="22">
    <source>
        <dbReference type="ARBA" id="ARBA00048173"/>
    </source>
</evidence>
<dbReference type="InterPro" id="IPR001584">
    <property type="entry name" value="Integrase_cat-core"/>
</dbReference>
<keyword evidence="8" id="KW-0540">Nuclease</keyword>
<dbReference type="GO" id="GO:0006310">
    <property type="term" value="P:DNA recombination"/>
    <property type="evidence" value="ECO:0007669"/>
    <property type="project" value="UniProtKB-KW"/>
</dbReference>
<evidence type="ECO:0000313" key="26">
    <source>
        <dbReference type="EMBL" id="GMM59162.1"/>
    </source>
</evidence>
<evidence type="ECO:0000256" key="19">
    <source>
        <dbReference type="ARBA" id="ARBA00023242"/>
    </source>
</evidence>
<proteinExistence type="predicted"/>
<dbReference type="PANTHER" id="PTHR42648">
    <property type="entry name" value="TRANSPOSASE, PUTATIVE-RELATED"/>
    <property type="match status" value="1"/>
</dbReference>
<dbReference type="GO" id="GO:0004523">
    <property type="term" value="F:RNA-DNA hybrid ribonuclease activity"/>
    <property type="evidence" value="ECO:0007669"/>
    <property type="project" value="UniProtKB-EC"/>
</dbReference>
<evidence type="ECO:0000256" key="9">
    <source>
        <dbReference type="ARBA" id="ARBA00022723"/>
    </source>
</evidence>
<dbReference type="EMBL" id="BTGD01000027">
    <property type="protein sequence ID" value="GMM59162.1"/>
    <property type="molecule type" value="Genomic_DNA"/>
</dbReference>
<evidence type="ECO:0000256" key="18">
    <source>
        <dbReference type="ARBA" id="ARBA00023172"/>
    </source>
</evidence>
<evidence type="ECO:0000256" key="4">
    <source>
        <dbReference type="ARBA" id="ARBA00022490"/>
    </source>
</evidence>
<evidence type="ECO:0000256" key="10">
    <source>
        <dbReference type="ARBA" id="ARBA00022759"/>
    </source>
</evidence>
<feature type="compositionally biased region" description="Basic residues" evidence="24">
    <location>
        <begin position="339"/>
        <end position="349"/>
    </location>
</feature>
<evidence type="ECO:0000256" key="17">
    <source>
        <dbReference type="ARBA" id="ARBA00023125"/>
    </source>
</evidence>
<dbReference type="Proteomes" id="UP001377567">
    <property type="component" value="Unassembled WGS sequence"/>
</dbReference>
<protein>
    <recommendedName>
        <fullName evidence="25">Integrase catalytic domain-containing protein</fullName>
    </recommendedName>
</protein>
<evidence type="ECO:0000256" key="7">
    <source>
        <dbReference type="ARBA" id="ARBA00022695"/>
    </source>
</evidence>